<evidence type="ECO:0000259" key="1">
    <source>
        <dbReference type="PROSITE" id="PS50943"/>
    </source>
</evidence>
<keyword evidence="3" id="KW-1185">Reference proteome</keyword>
<accession>A0A1L8WPD3</accession>
<comment type="caution">
    <text evidence="2">The sequence shown here is derived from an EMBL/GenBank/DDBJ whole genome shotgun (WGS) entry which is preliminary data.</text>
</comment>
<dbReference type="PROSITE" id="PS50943">
    <property type="entry name" value="HTH_CROC1"/>
    <property type="match status" value="1"/>
</dbReference>
<evidence type="ECO:0000313" key="2">
    <source>
        <dbReference type="EMBL" id="OJG82878.1"/>
    </source>
</evidence>
<proteinExistence type="predicted"/>
<dbReference type="InterPro" id="IPR001387">
    <property type="entry name" value="Cro/C1-type_HTH"/>
</dbReference>
<gene>
    <name evidence="2" type="ORF">RV14_GL002170</name>
</gene>
<organism evidence="2 3">
    <name type="scientific">Enterococcus ratti</name>
    <dbReference type="NCBI Taxonomy" id="150033"/>
    <lineage>
        <taxon>Bacteria</taxon>
        <taxon>Bacillati</taxon>
        <taxon>Bacillota</taxon>
        <taxon>Bacilli</taxon>
        <taxon>Lactobacillales</taxon>
        <taxon>Enterococcaceae</taxon>
        <taxon>Enterococcus</taxon>
    </lineage>
</organism>
<dbReference type="CDD" id="cd00093">
    <property type="entry name" value="HTH_XRE"/>
    <property type="match status" value="1"/>
</dbReference>
<protein>
    <recommendedName>
        <fullName evidence="1">HTH cro/C1-type domain-containing protein</fullName>
    </recommendedName>
</protein>
<dbReference type="AlphaFoldDB" id="A0A1L8WPD3"/>
<sequence length="98" mass="11675">MKERSLFMSIEEAILLDTLRCRLDFLRKKYQLSVPETAEQTTIPLEQYEQYEKGDQCPSVLELIFIADLYNVSVDYLIGRSEKPERISERFYKKESEE</sequence>
<dbReference type="InterPro" id="IPR010982">
    <property type="entry name" value="Lambda_DNA-bd_dom_sf"/>
</dbReference>
<reference evidence="2 3" key="1">
    <citation type="submission" date="2014-12" db="EMBL/GenBank/DDBJ databases">
        <title>Draft genome sequences of 29 type strains of Enterococci.</title>
        <authorList>
            <person name="Zhong Z."/>
            <person name="Sun Z."/>
            <person name="Liu W."/>
            <person name="Zhang W."/>
            <person name="Zhang H."/>
        </authorList>
    </citation>
    <scope>NUCLEOTIDE SEQUENCE [LARGE SCALE GENOMIC DNA]</scope>
    <source>
        <strain evidence="2 3">DSM 15687</strain>
    </source>
</reference>
<dbReference type="SUPFAM" id="SSF47413">
    <property type="entry name" value="lambda repressor-like DNA-binding domains"/>
    <property type="match status" value="1"/>
</dbReference>
<feature type="domain" description="HTH cro/C1-type" evidence="1">
    <location>
        <begin position="23"/>
        <end position="77"/>
    </location>
</feature>
<dbReference type="GO" id="GO:0003677">
    <property type="term" value="F:DNA binding"/>
    <property type="evidence" value="ECO:0007669"/>
    <property type="project" value="InterPro"/>
</dbReference>
<name>A0A1L8WPD3_9ENTE</name>
<dbReference type="SMART" id="SM00530">
    <property type="entry name" value="HTH_XRE"/>
    <property type="match status" value="1"/>
</dbReference>
<dbReference type="Gene3D" id="1.10.260.40">
    <property type="entry name" value="lambda repressor-like DNA-binding domains"/>
    <property type="match status" value="1"/>
</dbReference>
<dbReference type="Proteomes" id="UP000182152">
    <property type="component" value="Unassembled WGS sequence"/>
</dbReference>
<dbReference type="EMBL" id="JXLB01000007">
    <property type="protein sequence ID" value="OJG82878.1"/>
    <property type="molecule type" value="Genomic_DNA"/>
</dbReference>
<evidence type="ECO:0000313" key="3">
    <source>
        <dbReference type="Proteomes" id="UP000182152"/>
    </source>
</evidence>
<dbReference type="STRING" id="150033.RV14_GL002170"/>
<dbReference type="Pfam" id="PF01381">
    <property type="entry name" value="HTH_3"/>
    <property type="match status" value="1"/>
</dbReference>